<dbReference type="GO" id="GO:0003676">
    <property type="term" value="F:nucleic acid binding"/>
    <property type="evidence" value="ECO:0007669"/>
    <property type="project" value="InterPro"/>
</dbReference>
<evidence type="ECO:0000256" key="1">
    <source>
        <dbReference type="ARBA" id="ARBA00022490"/>
    </source>
</evidence>
<name>A0A2T7FYM4_9RHOB</name>
<dbReference type="GO" id="GO:0008170">
    <property type="term" value="F:N-methyltransferase activity"/>
    <property type="evidence" value="ECO:0007669"/>
    <property type="project" value="UniProtKB-ARBA"/>
</dbReference>
<dbReference type="Proteomes" id="UP000244817">
    <property type="component" value="Unassembled WGS sequence"/>
</dbReference>
<dbReference type="InterPro" id="IPR007848">
    <property type="entry name" value="Small_mtfrase_dom"/>
</dbReference>
<dbReference type="GO" id="GO:0032259">
    <property type="term" value="P:methylation"/>
    <property type="evidence" value="ECO:0007669"/>
    <property type="project" value="UniProtKB-KW"/>
</dbReference>
<dbReference type="GO" id="GO:0006364">
    <property type="term" value="P:rRNA processing"/>
    <property type="evidence" value="ECO:0007669"/>
    <property type="project" value="UniProtKB-KW"/>
</dbReference>
<keyword evidence="2" id="KW-0698">rRNA processing</keyword>
<dbReference type="InterPro" id="IPR046977">
    <property type="entry name" value="RsmC/RlmG"/>
</dbReference>
<dbReference type="Gene3D" id="3.40.50.150">
    <property type="entry name" value="Vaccinia Virus protein VP39"/>
    <property type="match status" value="1"/>
</dbReference>
<keyword evidence="8" id="KW-1185">Reference proteome</keyword>
<dbReference type="RefSeq" id="WP_108640098.1">
    <property type="nucleotide sequence ID" value="NZ_QCYG01000003.1"/>
</dbReference>
<feature type="domain" description="Methyltransferase small" evidence="6">
    <location>
        <begin position="145"/>
        <end position="304"/>
    </location>
</feature>
<dbReference type="EMBL" id="QCYG01000003">
    <property type="protein sequence ID" value="PVA07269.1"/>
    <property type="molecule type" value="Genomic_DNA"/>
</dbReference>
<dbReference type="SUPFAM" id="SSF53335">
    <property type="entry name" value="S-adenosyl-L-methionine-dependent methyltransferases"/>
    <property type="match status" value="1"/>
</dbReference>
<gene>
    <name evidence="7" type="ORF">DC363_05325</name>
</gene>
<comment type="caution">
    <text evidence="7">The sequence shown here is derived from an EMBL/GenBank/DDBJ whole genome shotgun (WGS) entry which is preliminary data.</text>
</comment>
<keyword evidence="4 7" id="KW-0808">Transferase</keyword>
<dbReference type="AlphaFoldDB" id="A0A2T7FYM4"/>
<evidence type="ECO:0000259" key="6">
    <source>
        <dbReference type="Pfam" id="PF05175"/>
    </source>
</evidence>
<organism evidence="7 8">
    <name type="scientific">Thalassorhabdomicrobium marinisediminis</name>
    <dbReference type="NCBI Taxonomy" id="2170577"/>
    <lineage>
        <taxon>Bacteria</taxon>
        <taxon>Pseudomonadati</taxon>
        <taxon>Pseudomonadota</taxon>
        <taxon>Alphaproteobacteria</taxon>
        <taxon>Rhodobacterales</taxon>
        <taxon>Paracoccaceae</taxon>
        <taxon>Thalassorhabdomicrobium</taxon>
    </lineage>
</organism>
<proteinExistence type="predicted"/>
<evidence type="ECO:0000256" key="5">
    <source>
        <dbReference type="ARBA" id="ARBA00022691"/>
    </source>
</evidence>
<dbReference type="InterPro" id="IPR029063">
    <property type="entry name" value="SAM-dependent_MTases_sf"/>
</dbReference>
<dbReference type="PANTHER" id="PTHR47816:SF4">
    <property type="entry name" value="RIBOSOMAL RNA SMALL SUBUNIT METHYLTRANSFERASE C"/>
    <property type="match status" value="1"/>
</dbReference>
<evidence type="ECO:0000313" key="7">
    <source>
        <dbReference type="EMBL" id="PVA07269.1"/>
    </source>
</evidence>
<evidence type="ECO:0000256" key="2">
    <source>
        <dbReference type="ARBA" id="ARBA00022552"/>
    </source>
</evidence>
<dbReference type="Pfam" id="PF05175">
    <property type="entry name" value="MTS"/>
    <property type="match status" value="1"/>
</dbReference>
<sequence length="311" mass="33373">MKQSRLFTALDEGLSLDGPLHVIRPPAGYDLAGLRDVSVEATFYPDHQYWAAAGLIGDGAGRAATLVVVPRSKTLARAMISGAIAQGGTVIVDGQKTDGVESLYKDIRKVATIEGVVTKGHGRLFWFRADRQPAWEVSVTSPQGFTTVPGIFSEAKVDAGSALLAPFLDGLEGEVADLGAGWGYLSRAILQNDAVTRLDMVEAEKTALDCAVQNVDDPRAHGIWGDALTHQGAYDAVVSNPPFHTSRSGDPDLGRGFIATAARILKPRGVFFMVANRHLPYEADLDARFARIEELSGSGAFKLFRATRPKR</sequence>
<dbReference type="PROSITE" id="PS00092">
    <property type="entry name" value="N6_MTASE"/>
    <property type="match status" value="1"/>
</dbReference>
<dbReference type="OrthoDB" id="9816072at2"/>
<keyword evidence="5" id="KW-0949">S-adenosyl-L-methionine</keyword>
<keyword evidence="3 7" id="KW-0489">Methyltransferase</keyword>
<dbReference type="CDD" id="cd02440">
    <property type="entry name" value="AdoMet_MTases"/>
    <property type="match status" value="1"/>
</dbReference>
<evidence type="ECO:0000256" key="3">
    <source>
        <dbReference type="ARBA" id="ARBA00022603"/>
    </source>
</evidence>
<keyword evidence="1" id="KW-0963">Cytoplasm</keyword>
<accession>A0A2T7FYM4</accession>
<reference evidence="7 8" key="1">
    <citation type="submission" date="2018-04" db="EMBL/GenBank/DDBJ databases">
        <title>Pelagivirga bohaiensis gen. nov., sp. nov., a bacterium isolated from the Bohai Sea.</title>
        <authorList>
            <person name="Ji X."/>
        </authorList>
    </citation>
    <scope>NUCLEOTIDE SEQUENCE [LARGE SCALE GENOMIC DNA]</scope>
    <source>
        <strain evidence="7 8">BH-SD16</strain>
    </source>
</reference>
<dbReference type="GO" id="GO:0008757">
    <property type="term" value="F:S-adenosylmethionine-dependent methyltransferase activity"/>
    <property type="evidence" value="ECO:0007669"/>
    <property type="project" value="InterPro"/>
</dbReference>
<evidence type="ECO:0000256" key="4">
    <source>
        <dbReference type="ARBA" id="ARBA00022679"/>
    </source>
</evidence>
<protein>
    <submittedName>
        <fullName evidence="7">Class I SAM-dependent methyltransferase</fullName>
    </submittedName>
</protein>
<dbReference type="PANTHER" id="PTHR47816">
    <property type="entry name" value="RIBOSOMAL RNA SMALL SUBUNIT METHYLTRANSFERASE C"/>
    <property type="match status" value="1"/>
</dbReference>
<evidence type="ECO:0000313" key="8">
    <source>
        <dbReference type="Proteomes" id="UP000244817"/>
    </source>
</evidence>
<dbReference type="InterPro" id="IPR002052">
    <property type="entry name" value="DNA_methylase_N6_adenine_CS"/>
</dbReference>